<dbReference type="Proteomes" id="UP000017429">
    <property type="component" value="Chromosome"/>
</dbReference>
<accession>V2QC42</accession>
<feature type="transmembrane region" description="Helical" evidence="6">
    <location>
        <begin position="218"/>
        <end position="239"/>
    </location>
</feature>
<name>V2QC42_9BACT</name>
<feature type="transmembrane region" description="Helical" evidence="6">
    <location>
        <begin position="161"/>
        <end position="180"/>
    </location>
</feature>
<feature type="compositionally biased region" description="Polar residues" evidence="5">
    <location>
        <begin position="405"/>
        <end position="421"/>
    </location>
</feature>
<protein>
    <submittedName>
        <fullName evidence="7">Uncharacterized protein</fullName>
    </submittedName>
</protein>
<dbReference type="eggNOG" id="COG3846">
    <property type="taxonomic scope" value="Bacteria"/>
</dbReference>
<dbReference type="InterPro" id="IPR007688">
    <property type="entry name" value="Conjugal_tfr_TrbL/VirB6"/>
</dbReference>
<dbReference type="RefSeq" id="WP_023275918.1">
    <property type="nucleotide sequence ID" value="NZ_CP097562.1"/>
</dbReference>
<dbReference type="Pfam" id="PF04610">
    <property type="entry name" value="TrbL"/>
    <property type="match status" value="1"/>
</dbReference>
<dbReference type="EMBL" id="CP097562">
    <property type="protein sequence ID" value="USF24542.1"/>
    <property type="molecule type" value="Genomic_DNA"/>
</dbReference>
<feature type="region of interest" description="Disordered" evidence="5">
    <location>
        <begin position="336"/>
        <end position="363"/>
    </location>
</feature>
<keyword evidence="2 6" id="KW-0812">Transmembrane</keyword>
<dbReference type="OrthoDB" id="8525003at2"/>
<dbReference type="KEGG" id="msch:N508_001630"/>
<evidence type="ECO:0000256" key="1">
    <source>
        <dbReference type="ARBA" id="ARBA00004141"/>
    </source>
</evidence>
<evidence type="ECO:0000313" key="7">
    <source>
        <dbReference type="EMBL" id="USF24542.1"/>
    </source>
</evidence>
<evidence type="ECO:0000256" key="4">
    <source>
        <dbReference type="ARBA" id="ARBA00023136"/>
    </source>
</evidence>
<dbReference type="AlphaFoldDB" id="V2QC42"/>
<evidence type="ECO:0000256" key="5">
    <source>
        <dbReference type="SAM" id="MobiDB-lite"/>
    </source>
</evidence>
<feature type="region of interest" description="Disordered" evidence="5">
    <location>
        <begin position="398"/>
        <end position="437"/>
    </location>
</feature>
<dbReference type="GO" id="GO:0030255">
    <property type="term" value="P:protein secretion by the type IV secretion system"/>
    <property type="evidence" value="ECO:0007669"/>
    <property type="project" value="InterPro"/>
</dbReference>
<keyword evidence="3 6" id="KW-1133">Transmembrane helix</keyword>
<reference evidence="7" key="2">
    <citation type="submission" date="2022-05" db="EMBL/GenBank/DDBJ databases">
        <authorList>
            <person name="Proctor A.L."/>
            <person name="Phillips G.J."/>
            <person name="Wannemuehler M.J."/>
        </authorList>
    </citation>
    <scope>NUCLEOTIDE SEQUENCE</scope>
    <source>
        <strain evidence="7">ASF457</strain>
    </source>
</reference>
<gene>
    <name evidence="7" type="ORF">N508_001630</name>
</gene>
<feature type="compositionally biased region" description="Basic and acidic residues" evidence="5">
    <location>
        <begin position="423"/>
        <end position="437"/>
    </location>
</feature>
<reference evidence="7" key="1">
    <citation type="journal article" date="2014" name="Genome Announc.">
        <title>Draft genome sequences of the altered schaedler flora, a defined bacterial community from gnotobiotic mice.</title>
        <authorList>
            <person name="Wannemuehler M.J."/>
            <person name="Overstreet A.M."/>
            <person name="Ward D.V."/>
            <person name="Phillips G.J."/>
        </authorList>
    </citation>
    <scope>NUCLEOTIDE SEQUENCE</scope>
    <source>
        <strain evidence="7">ASF457</strain>
    </source>
</reference>
<proteinExistence type="predicted"/>
<feature type="compositionally biased region" description="Basic and acidic residues" evidence="5">
    <location>
        <begin position="336"/>
        <end position="354"/>
    </location>
</feature>
<keyword evidence="8" id="KW-1185">Reference proteome</keyword>
<keyword evidence="4 6" id="KW-0472">Membrane</keyword>
<evidence type="ECO:0000256" key="6">
    <source>
        <dbReference type="SAM" id="Phobius"/>
    </source>
</evidence>
<evidence type="ECO:0000256" key="3">
    <source>
        <dbReference type="ARBA" id="ARBA00022989"/>
    </source>
</evidence>
<organism evidence="7 8">
    <name type="scientific">Mucispirillum schaedleri ASF457</name>
    <dbReference type="NCBI Taxonomy" id="1379858"/>
    <lineage>
        <taxon>Bacteria</taxon>
        <taxon>Pseudomonadati</taxon>
        <taxon>Deferribacterota</taxon>
        <taxon>Deferribacteres</taxon>
        <taxon>Deferribacterales</taxon>
        <taxon>Mucispirillaceae</taxon>
        <taxon>Mucispirillum</taxon>
    </lineage>
</organism>
<feature type="transmembrane region" description="Helical" evidence="6">
    <location>
        <begin position="259"/>
        <end position="278"/>
    </location>
</feature>
<dbReference type="GO" id="GO:0016020">
    <property type="term" value="C:membrane"/>
    <property type="evidence" value="ECO:0007669"/>
    <property type="project" value="UniProtKB-SubCell"/>
</dbReference>
<reference evidence="7" key="3">
    <citation type="submission" date="2022-06" db="EMBL/GenBank/DDBJ databases">
        <title>Resources to Facilitate Use of the Altered Schaedler Flora (ASF) Mouse Model to Study Microbiome Function.</title>
        <authorList>
            <person name="Proctor A."/>
            <person name="Parvinroo S."/>
            <person name="Richie T."/>
            <person name="Jia X."/>
            <person name="Lee S.T.M."/>
            <person name="Karp P.D."/>
            <person name="Paley S."/>
            <person name="Kostic A.D."/>
            <person name="Pierre J.F."/>
            <person name="Wannemuehler M.J."/>
            <person name="Phillips G.J."/>
        </authorList>
    </citation>
    <scope>NUCLEOTIDE SEQUENCE</scope>
    <source>
        <strain evidence="7">ASF457</strain>
    </source>
</reference>
<sequence>MKKYLYIFIPLLLFFILSSDVFAKDINEIQFKFDYIEDVKQQIAEHSEKWMAHIKKVALNLFYILAGISFISKFILDVMSKGEIDAKESISFIVKFIITTGFFYYLLDNGVALAQSITTGFTQLATDAAGGRPKYNKLIALGFDLLKAGEHISWHDWEIKFIHFVMSVLTLVFLMIMSANLVIEEIAAAIMIYAGFFVLALGGMDYTRESAVNFFKAVLGISLKILTIILIMTITVGIIDSVTKNFNLNSGKAVLGDLIIYYDLVAFLTVFFLTLLSLKIPDAVSNLVSSAWGNMSGLTLMGGVALATNIAQKTANAVNSTFRGAKNAHAGYKDYKKNKEIGQKKKEAESRGEDTSLNPMFNKQKNASGGAYYGGKAVAAGADAFGSVSKKLSNVFGNSKEMSDTVPNNNQDQSGNSNAANDDTPKTNDKPNNDKSS</sequence>
<evidence type="ECO:0000313" key="8">
    <source>
        <dbReference type="Proteomes" id="UP000017429"/>
    </source>
</evidence>
<feature type="transmembrane region" description="Helical" evidence="6">
    <location>
        <begin position="186"/>
        <end position="206"/>
    </location>
</feature>
<comment type="subcellular location">
    <subcellularLocation>
        <location evidence="1">Membrane</location>
        <topology evidence="1">Multi-pass membrane protein</topology>
    </subcellularLocation>
</comment>
<evidence type="ECO:0000256" key="2">
    <source>
        <dbReference type="ARBA" id="ARBA00022692"/>
    </source>
</evidence>
<feature type="transmembrane region" description="Helical" evidence="6">
    <location>
        <begin position="57"/>
        <end position="76"/>
    </location>
</feature>